<evidence type="ECO:0000313" key="2">
    <source>
        <dbReference type="Proteomes" id="UP000070700"/>
    </source>
</evidence>
<gene>
    <name evidence="1" type="ORF">LY89DRAFT_754303</name>
</gene>
<dbReference type="AlphaFoldDB" id="A0A194WZX3"/>
<dbReference type="RefSeq" id="XP_018067850.1">
    <property type="nucleotide sequence ID" value="XM_018221316.1"/>
</dbReference>
<dbReference type="EMBL" id="KQ947422">
    <property type="protein sequence ID" value="KUJ13495.1"/>
    <property type="molecule type" value="Genomic_DNA"/>
</dbReference>
<evidence type="ECO:0000313" key="1">
    <source>
        <dbReference type="EMBL" id="KUJ13495.1"/>
    </source>
</evidence>
<name>A0A194WZX3_MOLSC</name>
<accession>A0A194WZX3</accession>
<organism evidence="1 2">
    <name type="scientific">Mollisia scopiformis</name>
    <name type="common">Conifer needle endophyte fungus</name>
    <name type="synonym">Phialocephala scopiformis</name>
    <dbReference type="NCBI Taxonomy" id="149040"/>
    <lineage>
        <taxon>Eukaryota</taxon>
        <taxon>Fungi</taxon>
        <taxon>Dikarya</taxon>
        <taxon>Ascomycota</taxon>
        <taxon>Pezizomycotina</taxon>
        <taxon>Leotiomycetes</taxon>
        <taxon>Helotiales</taxon>
        <taxon>Mollisiaceae</taxon>
        <taxon>Mollisia</taxon>
    </lineage>
</organism>
<reference evidence="1 2" key="1">
    <citation type="submission" date="2015-10" db="EMBL/GenBank/DDBJ databases">
        <title>Full genome of DAOMC 229536 Phialocephala scopiformis, a fungal endophyte of spruce producing the potent anti-insectan compound rugulosin.</title>
        <authorList>
            <consortium name="DOE Joint Genome Institute"/>
            <person name="Walker A.K."/>
            <person name="Frasz S.L."/>
            <person name="Seifert K.A."/>
            <person name="Miller J.D."/>
            <person name="Mondo S.J."/>
            <person name="Labutti K."/>
            <person name="Lipzen A."/>
            <person name="Dockter R."/>
            <person name="Kennedy M."/>
            <person name="Grigoriev I.V."/>
            <person name="Spatafora J.W."/>
        </authorList>
    </citation>
    <scope>NUCLEOTIDE SEQUENCE [LARGE SCALE GENOMIC DNA]</scope>
    <source>
        <strain evidence="1 2">CBS 120377</strain>
    </source>
</reference>
<dbReference type="InParanoid" id="A0A194WZX3"/>
<keyword evidence="2" id="KW-1185">Reference proteome</keyword>
<dbReference type="GeneID" id="28831042"/>
<proteinExistence type="predicted"/>
<protein>
    <submittedName>
        <fullName evidence="1">Uncharacterized protein</fullName>
    </submittedName>
</protein>
<dbReference type="Proteomes" id="UP000070700">
    <property type="component" value="Unassembled WGS sequence"/>
</dbReference>
<sequence>MILEPLHILKLGGYPYLIQIVSKPARTKPTYLVPLILENGNNRIVSIIPFGGLEWPLPRVKKLETSCRGDHKDLEVLIEEEMQRHFGTTKLEYERELGVERKIKYKILSLMDCLSGKYSRHSSNQSSLFAQHSLWMQQSEDYQWLLNQGAVLKGTVTIGVSAGWKNLGSISFKLLGIQVESRIESRDTGKKVYTLAPSSSESINVHSPQTFTTSRHQPAMRYKLF</sequence>
<dbReference type="KEGG" id="psco:LY89DRAFT_754303"/>